<dbReference type="GO" id="GO:0016787">
    <property type="term" value="F:hydrolase activity"/>
    <property type="evidence" value="ECO:0007669"/>
    <property type="project" value="UniProtKB-KW"/>
</dbReference>
<sequence>MIKAVLLDVGGVLLLPGPELVRPALPIPPPSVAVLDRAHYRALAVAHATPAPDWETYFRVYAASCGVDEMLVPRAAAGLRAAFAQQVWTRIVPGAAVLLRRLRSAGMRIALVSNADGHLEGHLRALGLCRVGVEVDAILDSAIVGSAKPDPTLFVLALAELGVDANQAVHVGDTVGADVAGALAAGIRPLHYVPYGDCDVASPAHEHLRWLSDLLTIS</sequence>
<dbReference type="InterPro" id="IPR006439">
    <property type="entry name" value="HAD-SF_hydro_IA"/>
</dbReference>
<dbReference type="InterPro" id="IPR023214">
    <property type="entry name" value="HAD_sf"/>
</dbReference>
<dbReference type="Proteomes" id="UP000219565">
    <property type="component" value="Unassembled WGS sequence"/>
</dbReference>
<dbReference type="EMBL" id="OBEG01000001">
    <property type="protein sequence ID" value="SNY76848.1"/>
    <property type="molecule type" value="Genomic_DNA"/>
</dbReference>
<reference evidence="1 2" key="1">
    <citation type="submission" date="2017-09" db="EMBL/GenBank/DDBJ databases">
        <authorList>
            <person name="Ehlers B."/>
            <person name="Leendertz F.H."/>
        </authorList>
    </citation>
    <scope>NUCLEOTIDE SEQUENCE [LARGE SCALE GENOMIC DNA]</scope>
    <source>
        <strain evidence="1 2">DSM 45537</strain>
    </source>
</reference>
<proteinExistence type="predicted"/>
<dbReference type="SFLD" id="SFLDG01129">
    <property type="entry name" value="C1.5:_HAD__Beta-PGM__Phosphata"/>
    <property type="match status" value="1"/>
</dbReference>
<dbReference type="SUPFAM" id="SSF56784">
    <property type="entry name" value="HAD-like"/>
    <property type="match status" value="1"/>
</dbReference>
<evidence type="ECO:0000313" key="2">
    <source>
        <dbReference type="Proteomes" id="UP000219565"/>
    </source>
</evidence>
<dbReference type="RefSeq" id="WP_342746978.1">
    <property type="nucleotide sequence ID" value="NZ_OBEG01000001.1"/>
</dbReference>
<gene>
    <name evidence="1" type="ORF">SAMN04244553_0839</name>
</gene>
<dbReference type="PRINTS" id="PR00413">
    <property type="entry name" value="HADHALOGNASE"/>
</dbReference>
<keyword evidence="1" id="KW-0378">Hydrolase</keyword>
<dbReference type="NCBIfam" id="TIGR01549">
    <property type="entry name" value="HAD-SF-IA-v1"/>
    <property type="match status" value="1"/>
</dbReference>
<name>A0A285KW01_9NOCA</name>
<evidence type="ECO:0000313" key="1">
    <source>
        <dbReference type="EMBL" id="SNY76848.1"/>
    </source>
</evidence>
<organism evidence="1 2">
    <name type="scientific">Nocardia amikacinitolerans</name>
    <dbReference type="NCBI Taxonomy" id="756689"/>
    <lineage>
        <taxon>Bacteria</taxon>
        <taxon>Bacillati</taxon>
        <taxon>Actinomycetota</taxon>
        <taxon>Actinomycetes</taxon>
        <taxon>Mycobacteriales</taxon>
        <taxon>Nocardiaceae</taxon>
        <taxon>Nocardia</taxon>
    </lineage>
</organism>
<dbReference type="Pfam" id="PF00702">
    <property type="entry name" value="Hydrolase"/>
    <property type="match status" value="1"/>
</dbReference>
<dbReference type="PANTHER" id="PTHR46649">
    <property type="match status" value="1"/>
</dbReference>
<dbReference type="SFLD" id="SFLDS00003">
    <property type="entry name" value="Haloacid_Dehalogenase"/>
    <property type="match status" value="1"/>
</dbReference>
<protein>
    <submittedName>
        <fullName evidence="1">Putative hydrolase of the HAD superfamily</fullName>
    </submittedName>
</protein>
<dbReference type="InterPro" id="IPR036412">
    <property type="entry name" value="HAD-like_sf"/>
</dbReference>
<dbReference type="AlphaFoldDB" id="A0A285KW01"/>
<dbReference type="PANTHER" id="PTHR46649:SF4">
    <property type="entry name" value="HALOACID DEHALOGENASE-LIKE HYDROLASE (HAD) SUPERFAMILY PROTEIN"/>
    <property type="match status" value="1"/>
</dbReference>
<keyword evidence="2" id="KW-1185">Reference proteome</keyword>
<dbReference type="Gene3D" id="3.40.50.1000">
    <property type="entry name" value="HAD superfamily/HAD-like"/>
    <property type="match status" value="1"/>
</dbReference>
<accession>A0A285KW01</accession>